<accession>A0ABM8VWN3</accession>
<dbReference type="Proteomes" id="UP000789901">
    <property type="component" value="Unassembled WGS sequence"/>
</dbReference>
<gene>
    <name evidence="2" type="ORF">GMARGA_LOCUS499</name>
</gene>
<organism evidence="2 3">
    <name type="scientific">Gigaspora margarita</name>
    <dbReference type="NCBI Taxonomy" id="4874"/>
    <lineage>
        <taxon>Eukaryota</taxon>
        <taxon>Fungi</taxon>
        <taxon>Fungi incertae sedis</taxon>
        <taxon>Mucoromycota</taxon>
        <taxon>Glomeromycotina</taxon>
        <taxon>Glomeromycetes</taxon>
        <taxon>Diversisporales</taxon>
        <taxon>Gigasporaceae</taxon>
        <taxon>Gigaspora</taxon>
    </lineage>
</organism>
<comment type="caution">
    <text evidence="2">The sequence shown here is derived from an EMBL/GenBank/DDBJ whole genome shotgun (WGS) entry which is preliminary data.</text>
</comment>
<name>A0ABM8VWN3_GIGMA</name>
<keyword evidence="3" id="KW-1185">Reference proteome</keyword>
<proteinExistence type="predicted"/>
<evidence type="ECO:0000256" key="1">
    <source>
        <dbReference type="SAM" id="MobiDB-lite"/>
    </source>
</evidence>
<protein>
    <submittedName>
        <fullName evidence="2">10481_t:CDS:1</fullName>
    </submittedName>
</protein>
<feature type="compositionally biased region" description="Basic and acidic residues" evidence="1">
    <location>
        <begin position="736"/>
        <end position="752"/>
    </location>
</feature>
<sequence length="846" mass="91608">MAIKLKLGIDTGTNSAKVKVNKHGTDLTKGIVELEIDAGYLVARKSNNTTVVTGTESFNHTGTALQLNAVTKVRITCKLEEAERLARLVRLREVLKGTPQANTDKNRTVIVLGDVEIDDANLDVPVNATTNTEIELDDTKFTGGFSAEKVSINIGSDNDNTLDAKRDTLIELEKLLFRLQNDYKTDLKGTDDGNDIQADLDLIKAHATGGLTHVPTVKSDGTFEVVPVEEILRANANGFIISSRDAGTKNTGVTIAMLGTSGTQGAIINGAKGNLDETDAANNGGKANTDAIKALIKDGKYRGFPMFDGTETDLTPLSGNKYTEIGQKEYQKAATSTINYTVENVNIFRKDGTGGNKTSLQDCRGFHPHDFSAEIYNNGDGHGENMSADIGGAPNMEAATDLAFLGKPYKYMIGTKDTGGIITYDDVVDRKNLLFFNEIEAVKGDTLDNLGTYNASDGVGNANDDTGNYHNGSQKVKDAAKKKHDAAATFLGVYVTNYKNALNESDKAKKKTALEKVETDLQAYVTKDQSGGKIKKIRDAIAAIGNPPPPAKKLSPDKADELNNLITAAADGSDKKKVYQAFRDLDDTDAKKTDAVFDALKTLMGKLDGTIDKPSELEALSTGDDKKTAWDFVNENTKDSSGKAKADLTSAIAAAKNEMSGESEAVSKTGIESVESIQEAKDIGALFKLCKETHNTITQERAVALKSEIEAYSKDKVEKYQKESGKGFGTSALEKAAQRNEKGKKEAKRDDVDEEDMKRIQVVVTLRELTGADKTNETTELYNLLNKNSLDVYKDDNDADLEKIEKDITKIREYINANDTDPKGLARKKIDALDTKFGTAKVFLEN</sequence>
<evidence type="ECO:0000313" key="2">
    <source>
        <dbReference type="EMBL" id="CAG8465089.1"/>
    </source>
</evidence>
<evidence type="ECO:0000313" key="3">
    <source>
        <dbReference type="Proteomes" id="UP000789901"/>
    </source>
</evidence>
<feature type="region of interest" description="Disordered" evidence="1">
    <location>
        <begin position="730"/>
        <end position="752"/>
    </location>
</feature>
<dbReference type="EMBL" id="CAJVQB010000086">
    <property type="protein sequence ID" value="CAG8465089.1"/>
    <property type="molecule type" value="Genomic_DNA"/>
</dbReference>
<reference evidence="2 3" key="1">
    <citation type="submission" date="2021-06" db="EMBL/GenBank/DDBJ databases">
        <authorList>
            <person name="Kallberg Y."/>
            <person name="Tangrot J."/>
            <person name="Rosling A."/>
        </authorList>
    </citation>
    <scope>NUCLEOTIDE SEQUENCE [LARGE SCALE GENOMIC DNA]</scope>
    <source>
        <strain evidence="2 3">120-4 pot B 10/14</strain>
    </source>
</reference>